<dbReference type="Proteomes" id="UP000241769">
    <property type="component" value="Unassembled WGS sequence"/>
</dbReference>
<feature type="compositionally biased region" description="Basic and acidic residues" evidence="1">
    <location>
        <begin position="113"/>
        <end position="125"/>
    </location>
</feature>
<name>A0A2P6NTI0_9EUKA</name>
<feature type="compositionally biased region" description="Basic and acidic residues" evidence="1">
    <location>
        <begin position="178"/>
        <end position="213"/>
    </location>
</feature>
<proteinExistence type="predicted"/>
<protein>
    <submittedName>
        <fullName evidence="2">Uncharacterized protein</fullName>
    </submittedName>
</protein>
<accession>A0A2P6NTI0</accession>
<dbReference type="InParanoid" id="A0A2P6NTI0"/>
<keyword evidence="3" id="KW-1185">Reference proteome</keyword>
<dbReference type="AlphaFoldDB" id="A0A2P6NTI0"/>
<feature type="compositionally biased region" description="Basic residues" evidence="1">
    <location>
        <begin position="11"/>
        <end position="20"/>
    </location>
</feature>
<feature type="region of interest" description="Disordered" evidence="1">
    <location>
        <begin position="113"/>
        <end position="213"/>
    </location>
</feature>
<gene>
    <name evidence="2" type="ORF">PROFUN_01492</name>
</gene>
<comment type="caution">
    <text evidence="2">The sequence shown here is derived from an EMBL/GenBank/DDBJ whole genome shotgun (WGS) entry which is preliminary data.</text>
</comment>
<evidence type="ECO:0000256" key="1">
    <source>
        <dbReference type="SAM" id="MobiDB-lite"/>
    </source>
</evidence>
<evidence type="ECO:0000313" key="2">
    <source>
        <dbReference type="EMBL" id="PRP87230.1"/>
    </source>
</evidence>
<reference evidence="2 3" key="1">
    <citation type="journal article" date="2018" name="Genome Biol. Evol.">
        <title>Multiple Roots of Fruiting Body Formation in Amoebozoa.</title>
        <authorList>
            <person name="Hillmann F."/>
            <person name="Forbes G."/>
            <person name="Novohradska S."/>
            <person name="Ferling I."/>
            <person name="Riege K."/>
            <person name="Groth M."/>
            <person name="Westermann M."/>
            <person name="Marz M."/>
            <person name="Spaller T."/>
            <person name="Winckler T."/>
            <person name="Schaap P."/>
            <person name="Glockner G."/>
        </authorList>
    </citation>
    <scope>NUCLEOTIDE SEQUENCE [LARGE SCALE GENOMIC DNA]</scope>
    <source>
        <strain evidence="2 3">Jena</strain>
    </source>
</reference>
<dbReference type="EMBL" id="MDYQ01000022">
    <property type="protein sequence ID" value="PRP87230.1"/>
    <property type="molecule type" value="Genomic_DNA"/>
</dbReference>
<organism evidence="2 3">
    <name type="scientific">Planoprotostelium fungivorum</name>
    <dbReference type="NCBI Taxonomy" id="1890364"/>
    <lineage>
        <taxon>Eukaryota</taxon>
        <taxon>Amoebozoa</taxon>
        <taxon>Evosea</taxon>
        <taxon>Variosea</taxon>
        <taxon>Cavosteliida</taxon>
        <taxon>Cavosteliaceae</taxon>
        <taxon>Planoprotostelium</taxon>
    </lineage>
</organism>
<sequence>MSDTQGEVQFKNKKSRNIRKKTNDNIETEEQDEETMKKDTLKKKPMGFVTSSFAEEKKEEGSAEVGEAAVVGNLNIQFESAAPTGVSESIMERFIEQKLLEKKTQKIVAEKIKEQEKREKTEETSKPVVEQTKPPATQFRFRSWREIEKEKEEQKERERKERQQIRSMDLPLSFGNNDNRRGAEYTKRPRGPKVYDPKVEEVHEEKPREKRQR</sequence>
<feature type="compositionally biased region" description="Basic and acidic residues" evidence="1">
    <location>
        <begin position="143"/>
        <end position="164"/>
    </location>
</feature>
<evidence type="ECO:0000313" key="3">
    <source>
        <dbReference type="Proteomes" id="UP000241769"/>
    </source>
</evidence>
<feature type="region of interest" description="Disordered" evidence="1">
    <location>
        <begin position="1"/>
        <end position="43"/>
    </location>
</feature>